<dbReference type="SUPFAM" id="SSF57667">
    <property type="entry name" value="beta-beta-alpha zinc fingers"/>
    <property type="match status" value="1"/>
</dbReference>
<organism evidence="3 4">
    <name type="scientific">Gulo gulo</name>
    <name type="common">Wolverine</name>
    <name type="synonym">Gluton</name>
    <dbReference type="NCBI Taxonomy" id="48420"/>
    <lineage>
        <taxon>Eukaryota</taxon>
        <taxon>Metazoa</taxon>
        <taxon>Chordata</taxon>
        <taxon>Craniata</taxon>
        <taxon>Vertebrata</taxon>
        <taxon>Euteleostomi</taxon>
        <taxon>Mammalia</taxon>
        <taxon>Eutheria</taxon>
        <taxon>Laurasiatheria</taxon>
        <taxon>Carnivora</taxon>
        <taxon>Caniformia</taxon>
        <taxon>Musteloidea</taxon>
        <taxon>Mustelidae</taxon>
        <taxon>Guloninae</taxon>
        <taxon>Gulo</taxon>
    </lineage>
</organism>
<dbReference type="Gene3D" id="3.30.160.60">
    <property type="entry name" value="Classic Zinc Finger"/>
    <property type="match status" value="1"/>
</dbReference>
<feature type="domain" description="C2H2-type" evidence="2">
    <location>
        <begin position="12"/>
        <end position="40"/>
    </location>
</feature>
<protein>
    <recommendedName>
        <fullName evidence="2">C2H2-type domain-containing protein</fullName>
    </recommendedName>
</protein>
<dbReference type="InterPro" id="IPR036236">
    <property type="entry name" value="Znf_C2H2_sf"/>
</dbReference>
<accession>A0A9X9M2A8</accession>
<evidence type="ECO:0000313" key="4">
    <source>
        <dbReference type="Proteomes" id="UP000269945"/>
    </source>
</evidence>
<comment type="caution">
    <text evidence="3">The sequence shown here is derived from an EMBL/GenBank/DDBJ whole genome shotgun (WGS) entry which is preliminary data.</text>
</comment>
<reference evidence="3 4" key="1">
    <citation type="submission" date="2018-10" db="EMBL/GenBank/DDBJ databases">
        <authorList>
            <person name="Ekblom R."/>
            <person name="Jareborg N."/>
        </authorList>
    </citation>
    <scope>NUCLEOTIDE SEQUENCE [LARGE SCALE GENOMIC DNA]</scope>
    <source>
        <tissue evidence="3">Muscle</tissue>
    </source>
</reference>
<gene>
    <name evidence="3" type="ORF">BN2614_LOCUS2</name>
</gene>
<dbReference type="PROSITE" id="PS00028">
    <property type="entry name" value="ZINC_FINGER_C2H2_1"/>
    <property type="match status" value="1"/>
</dbReference>
<dbReference type="GO" id="GO:0008270">
    <property type="term" value="F:zinc ion binding"/>
    <property type="evidence" value="ECO:0007669"/>
    <property type="project" value="UniProtKB-KW"/>
</dbReference>
<keyword evidence="1" id="KW-0479">Metal-binding</keyword>
<evidence type="ECO:0000256" key="1">
    <source>
        <dbReference type="PROSITE-ProRule" id="PRU00042"/>
    </source>
</evidence>
<evidence type="ECO:0000313" key="3">
    <source>
        <dbReference type="EMBL" id="VCX30402.1"/>
    </source>
</evidence>
<dbReference type="Proteomes" id="UP000269945">
    <property type="component" value="Unassembled WGS sequence"/>
</dbReference>
<keyword evidence="4" id="KW-1185">Reference proteome</keyword>
<keyword evidence="1" id="KW-0862">Zinc</keyword>
<sequence length="84" mass="9880">MKDNSKPGKMPYVCQVCNYRLSAFADMETHSRTCHENTKNLLCPFDLNIVRALILYMNHCQSTRKRVFQCSKCRVRFLTSKEKT</sequence>
<keyword evidence="1" id="KW-0863">Zinc-finger</keyword>
<dbReference type="EMBL" id="CYRY02037882">
    <property type="protein sequence ID" value="VCX30402.1"/>
    <property type="molecule type" value="Genomic_DNA"/>
</dbReference>
<evidence type="ECO:0000259" key="2">
    <source>
        <dbReference type="PROSITE" id="PS50157"/>
    </source>
</evidence>
<proteinExistence type="predicted"/>
<dbReference type="AlphaFoldDB" id="A0A9X9M2A8"/>
<dbReference type="InterPro" id="IPR013087">
    <property type="entry name" value="Znf_C2H2_type"/>
</dbReference>
<dbReference type="PROSITE" id="PS50157">
    <property type="entry name" value="ZINC_FINGER_C2H2_2"/>
    <property type="match status" value="1"/>
</dbReference>
<name>A0A9X9M2A8_GULGU</name>